<feature type="compositionally biased region" description="Basic and acidic residues" evidence="1">
    <location>
        <begin position="53"/>
        <end position="63"/>
    </location>
</feature>
<evidence type="ECO:0000313" key="2">
    <source>
        <dbReference type="EMBL" id="PSH68601.1"/>
    </source>
</evidence>
<gene>
    <name evidence="2" type="ORF">CU102_12620</name>
</gene>
<dbReference type="AlphaFoldDB" id="A0A2P7BQ60"/>
<organism evidence="2 3">
    <name type="scientific">Phyllobacterium brassicacearum</name>
    <dbReference type="NCBI Taxonomy" id="314235"/>
    <lineage>
        <taxon>Bacteria</taxon>
        <taxon>Pseudomonadati</taxon>
        <taxon>Pseudomonadota</taxon>
        <taxon>Alphaproteobacteria</taxon>
        <taxon>Hyphomicrobiales</taxon>
        <taxon>Phyllobacteriaceae</taxon>
        <taxon>Phyllobacterium</taxon>
    </lineage>
</organism>
<comment type="caution">
    <text evidence="2">The sequence shown here is derived from an EMBL/GenBank/DDBJ whole genome shotgun (WGS) entry which is preliminary data.</text>
</comment>
<dbReference type="Proteomes" id="UP000241444">
    <property type="component" value="Unassembled WGS sequence"/>
</dbReference>
<keyword evidence="3" id="KW-1185">Reference proteome</keyword>
<name>A0A2P7BQ60_9HYPH</name>
<dbReference type="EMBL" id="PGGO01000008">
    <property type="protein sequence ID" value="PSH68601.1"/>
    <property type="molecule type" value="Genomic_DNA"/>
</dbReference>
<reference evidence="3" key="1">
    <citation type="submission" date="2017-11" db="EMBL/GenBank/DDBJ databases">
        <authorList>
            <person name="Kuznetsova I."/>
            <person name="Sazanova A."/>
            <person name="Chirak E."/>
            <person name="Safronova V."/>
            <person name="Willems A."/>
        </authorList>
    </citation>
    <scope>NUCLEOTIDE SEQUENCE [LARGE SCALE GENOMIC DNA]</scope>
    <source>
        <strain evidence="3">STM 196</strain>
    </source>
</reference>
<proteinExistence type="predicted"/>
<protein>
    <submittedName>
        <fullName evidence="2">Uncharacterized protein</fullName>
    </submittedName>
</protein>
<evidence type="ECO:0000256" key="1">
    <source>
        <dbReference type="SAM" id="MobiDB-lite"/>
    </source>
</evidence>
<evidence type="ECO:0000313" key="3">
    <source>
        <dbReference type="Proteomes" id="UP000241444"/>
    </source>
</evidence>
<sequence>MAHTTSRHGYLFIKLEQSGSALHPEAAAATERVLTITQRRKAAHRKFAVHPKSGRDLSDDQAKDWPNASSNNAKRAKSSYRPGTNDDPICESAKVSISRLKLGSGLLRRRVSSG</sequence>
<accession>A0A2P7BQ60</accession>
<feature type="region of interest" description="Disordered" evidence="1">
    <location>
        <begin position="44"/>
        <end position="92"/>
    </location>
</feature>